<comment type="caution">
    <text evidence="1">The sequence shown here is derived from an EMBL/GenBank/DDBJ whole genome shotgun (WGS) entry which is preliminary data.</text>
</comment>
<name>A0ABS3T576_9FLAO</name>
<proteinExistence type="predicted"/>
<organism evidence="1 2">
    <name type="scientific">Winogradskyella pelagia</name>
    <dbReference type="NCBI Taxonomy" id="2819984"/>
    <lineage>
        <taxon>Bacteria</taxon>
        <taxon>Pseudomonadati</taxon>
        <taxon>Bacteroidota</taxon>
        <taxon>Flavobacteriia</taxon>
        <taxon>Flavobacteriales</taxon>
        <taxon>Flavobacteriaceae</taxon>
        <taxon>Winogradskyella</taxon>
    </lineage>
</organism>
<accession>A0ABS3T576</accession>
<gene>
    <name evidence="1" type="ORF">J4050_14190</name>
</gene>
<sequence>MAQIRISKPIYSLWCILFFSTVLTSQTKNEQEERVDLNMFPDTAISLIKALPEDCKKLKFYKETDNDHRSFEAKFKYNKQRYSIEFATSGMVEDIEVTVKFKSLQKTAKATVKMYFEKEFEKTKILKTQKQYVFENLKASGASIKKVLNNKSDIAPNYEIIAEVKTKSERSIREFTFSNSGKLIKIRVLNPASYEHILY</sequence>
<dbReference type="Proteomes" id="UP000676776">
    <property type="component" value="Unassembled WGS sequence"/>
</dbReference>
<dbReference type="RefSeq" id="WP_208155259.1">
    <property type="nucleotide sequence ID" value="NZ_JAGEVF010000014.1"/>
</dbReference>
<evidence type="ECO:0000313" key="2">
    <source>
        <dbReference type="Proteomes" id="UP000676776"/>
    </source>
</evidence>
<keyword evidence="2" id="KW-1185">Reference proteome</keyword>
<reference evidence="1 2" key="1">
    <citation type="submission" date="2021-03" db="EMBL/GenBank/DDBJ databases">
        <title>Winogradskyella sp. nov., isolated from costal sediment.</title>
        <authorList>
            <person name="Gao C."/>
        </authorList>
    </citation>
    <scope>NUCLEOTIDE SEQUENCE [LARGE SCALE GENOMIC DNA]</scope>
    <source>
        <strain evidence="1 2">DF17</strain>
    </source>
</reference>
<evidence type="ECO:0000313" key="1">
    <source>
        <dbReference type="EMBL" id="MBO3117902.1"/>
    </source>
</evidence>
<protein>
    <submittedName>
        <fullName evidence="1">Uncharacterized protein</fullName>
    </submittedName>
</protein>
<dbReference type="EMBL" id="JAGEVF010000014">
    <property type="protein sequence ID" value="MBO3117902.1"/>
    <property type="molecule type" value="Genomic_DNA"/>
</dbReference>
<dbReference type="SUPFAM" id="SSF160574">
    <property type="entry name" value="BT0923-like"/>
    <property type="match status" value="1"/>
</dbReference>